<evidence type="ECO:0000256" key="6">
    <source>
        <dbReference type="SAM" id="MobiDB-lite"/>
    </source>
</evidence>
<feature type="compositionally biased region" description="Basic and acidic residues" evidence="6">
    <location>
        <begin position="393"/>
        <end position="402"/>
    </location>
</feature>
<dbReference type="GO" id="GO:0005524">
    <property type="term" value="F:ATP binding"/>
    <property type="evidence" value="ECO:0007669"/>
    <property type="project" value="UniProtKB-KW"/>
</dbReference>
<feature type="region of interest" description="Disordered" evidence="6">
    <location>
        <begin position="382"/>
        <end position="402"/>
    </location>
</feature>
<dbReference type="RefSeq" id="WP_090312512.1">
    <property type="nucleotide sequence ID" value="NZ_FNFE01000011.1"/>
</dbReference>
<dbReference type="InterPro" id="IPR027417">
    <property type="entry name" value="P-loop_NTPase"/>
</dbReference>
<keyword evidence="3" id="KW-0547">Nucleotide-binding</keyword>
<dbReference type="GO" id="GO:0006260">
    <property type="term" value="P:DNA replication"/>
    <property type="evidence" value="ECO:0007669"/>
    <property type="project" value="UniProtKB-KW"/>
</dbReference>
<dbReference type="PANTHER" id="PTHR11630:SF66">
    <property type="entry name" value="DNA REPLICATION LICENSING FACTOR MCM4"/>
    <property type="match status" value="1"/>
</dbReference>
<keyword evidence="2" id="KW-0235">DNA replication</keyword>
<proteinExistence type="inferred from homology"/>
<keyword evidence="4" id="KW-0067">ATP-binding</keyword>
<reference evidence="9" key="1">
    <citation type="submission" date="2016-10" db="EMBL/GenBank/DDBJ databases">
        <authorList>
            <person name="Varghese N."/>
            <person name="Submissions S."/>
        </authorList>
    </citation>
    <scope>NUCLEOTIDE SEQUENCE [LARGE SCALE GENOMIC DNA]</scope>
    <source>
        <strain evidence="9">B4,CECT 8067,JCM 17497</strain>
    </source>
</reference>
<dbReference type="PROSITE" id="PS50051">
    <property type="entry name" value="MCM_2"/>
    <property type="match status" value="1"/>
</dbReference>
<keyword evidence="5" id="KW-0238">DNA-binding</keyword>
<evidence type="ECO:0000313" key="9">
    <source>
        <dbReference type="Proteomes" id="UP000198882"/>
    </source>
</evidence>
<sequence>MGHSSSGRTPQTLANEHNMFDRLCETISLPGIDSKVVQASVLQLVGGSRHERNVGAAIRGDIHLAAVVDASVNLSRFISVLEDLSQSPAHLNGTSTTLTGAVGTVKGGSLTPGPLLDREVSSVFIERFDSTNSNVSEALQQILDTGSYSFTKSNYRSTVSAPGSVFIGLNPKYGSFDDYEPIGDQLPLTPGVAQAVDLVISNTQDSEPFESAEKSLPGDVAAEYIQATTTIEPRFTTEATETIDSYLSEYESTIEEMENSSSSPLLFSPDRVRESMHRLAEAHAKSNLESEVTAENAGQVLDLVKSVHSSIGIDTELNTGTYDGDVVEAGTSKSQRDRIKNLKQVISDIETRENAADPELVLERADEIGMNRTKAEHEIEKLKQKGEIYSPPHCEDGALRTT</sequence>
<dbReference type="InterPro" id="IPR001208">
    <property type="entry name" value="MCM_dom"/>
</dbReference>
<dbReference type="Pfam" id="PF00493">
    <property type="entry name" value="MCM"/>
    <property type="match status" value="1"/>
</dbReference>
<accession>A0A1G9HBE2</accession>
<dbReference type="AlphaFoldDB" id="A0A1G9HBE2"/>
<dbReference type="InterPro" id="IPR041562">
    <property type="entry name" value="MCM_lid"/>
</dbReference>
<evidence type="ECO:0000256" key="1">
    <source>
        <dbReference type="ARBA" id="ARBA00008010"/>
    </source>
</evidence>
<evidence type="ECO:0000259" key="7">
    <source>
        <dbReference type="PROSITE" id="PS50051"/>
    </source>
</evidence>
<organism evidence="8 9">
    <name type="scientific">Natronorubrum texcoconense</name>
    <dbReference type="NCBI Taxonomy" id="1095776"/>
    <lineage>
        <taxon>Archaea</taxon>
        <taxon>Methanobacteriati</taxon>
        <taxon>Methanobacteriota</taxon>
        <taxon>Stenosarchaea group</taxon>
        <taxon>Halobacteria</taxon>
        <taxon>Halobacteriales</taxon>
        <taxon>Natrialbaceae</taxon>
        <taxon>Natronorubrum</taxon>
    </lineage>
</organism>
<gene>
    <name evidence="8" type="ORF">SAMN04515672_0188</name>
</gene>
<evidence type="ECO:0000313" key="8">
    <source>
        <dbReference type="EMBL" id="SDL10338.1"/>
    </source>
</evidence>
<dbReference type="STRING" id="1095776.SAMN04515672_0188"/>
<protein>
    <submittedName>
        <fullName evidence="8">MCM2/3/5 family protein</fullName>
    </submittedName>
</protein>
<dbReference type="EMBL" id="FNFE01000011">
    <property type="protein sequence ID" value="SDL10338.1"/>
    <property type="molecule type" value="Genomic_DNA"/>
</dbReference>
<dbReference type="Gene3D" id="1.10.10.10">
    <property type="entry name" value="Winged helix-like DNA-binding domain superfamily/Winged helix DNA-binding domain"/>
    <property type="match status" value="1"/>
</dbReference>
<dbReference type="Gene3D" id="3.40.50.300">
    <property type="entry name" value="P-loop containing nucleotide triphosphate hydrolases"/>
    <property type="match status" value="1"/>
</dbReference>
<evidence type="ECO:0000256" key="3">
    <source>
        <dbReference type="ARBA" id="ARBA00022741"/>
    </source>
</evidence>
<dbReference type="Proteomes" id="UP000198882">
    <property type="component" value="Unassembled WGS sequence"/>
</dbReference>
<dbReference type="GO" id="GO:0042555">
    <property type="term" value="C:MCM complex"/>
    <property type="evidence" value="ECO:0007669"/>
    <property type="project" value="TreeGrafter"/>
</dbReference>
<dbReference type="InterPro" id="IPR031327">
    <property type="entry name" value="MCM"/>
</dbReference>
<comment type="similarity">
    <text evidence="1">Belongs to the MCM family.</text>
</comment>
<evidence type="ECO:0000256" key="5">
    <source>
        <dbReference type="ARBA" id="ARBA00023125"/>
    </source>
</evidence>
<evidence type="ECO:0000256" key="4">
    <source>
        <dbReference type="ARBA" id="ARBA00022840"/>
    </source>
</evidence>
<evidence type="ECO:0000256" key="2">
    <source>
        <dbReference type="ARBA" id="ARBA00022705"/>
    </source>
</evidence>
<dbReference type="GO" id="GO:0003697">
    <property type="term" value="F:single-stranded DNA binding"/>
    <property type="evidence" value="ECO:0007669"/>
    <property type="project" value="TreeGrafter"/>
</dbReference>
<dbReference type="PANTHER" id="PTHR11630">
    <property type="entry name" value="DNA REPLICATION LICENSING FACTOR MCM FAMILY MEMBER"/>
    <property type="match status" value="1"/>
</dbReference>
<keyword evidence="9" id="KW-1185">Reference proteome</keyword>
<dbReference type="Pfam" id="PF17855">
    <property type="entry name" value="MCM_lid"/>
    <property type="match status" value="1"/>
</dbReference>
<name>A0A1G9HBE2_9EURY</name>
<dbReference type="InterPro" id="IPR036388">
    <property type="entry name" value="WH-like_DNA-bd_sf"/>
</dbReference>
<feature type="domain" description="MCM C-terminal AAA(+) ATPase" evidence="7">
    <location>
        <begin position="36"/>
        <end position="199"/>
    </location>
</feature>
<dbReference type="GO" id="GO:0017116">
    <property type="term" value="F:single-stranded DNA helicase activity"/>
    <property type="evidence" value="ECO:0007669"/>
    <property type="project" value="TreeGrafter"/>
</dbReference>